<gene>
    <name evidence="2" type="ordered locus">Dgeo_1367</name>
</gene>
<name>Q1IYM2_DEIGD</name>
<feature type="transmembrane region" description="Helical" evidence="1">
    <location>
        <begin position="55"/>
        <end position="73"/>
    </location>
</feature>
<dbReference type="EMBL" id="CP000359">
    <property type="protein sequence ID" value="ABF45662.1"/>
    <property type="molecule type" value="Genomic_DNA"/>
</dbReference>
<dbReference type="STRING" id="319795.Dgeo_1367"/>
<evidence type="ECO:0000313" key="2">
    <source>
        <dbReference type="EMBL" id="ABF45662.1"/>
    </source>
</evidence>
<proteinExistence type="predicted"/>
<dbReference type="HOGENOM" id="CLU_1802958_0_0_0"/>
<reference evidence="2" key="1">
    <citation type="submission" date="2006-04" db="EMBL/GenBank/DDBJ databases">
        <title>Complete sequence of chromosome of Deinococcus geothermalis DSM 11300.</title>
        <authorList>
            <consortium name="US DOE Joint Genome Institute"/>
            <person name="Copeland A."/>
            <person name="Lucas S."/>
            <person name="Lapidus A."/>
            <person name="Barry K."/>
            <person name="Detter J.C."/>
            <person name="Glavina del Rio T."/>
            <person name="Hammon N."/>
            <person name="Israni S."/>
            <person name="Dalin E."/>
            <person name="Tice H."/>
            <person name="Pitluck S."/>
            <person name="Brettin T."/>
            <person name="Bruce D."/>
            <person name="Han C."/>
            <person name="Tapia R."/>
            <person name="Saunders E."/>
            <person name="Gilna P."/>
            <person name="Schmutz J."/>
            <person name="Larimer F."/>
            <person name="Land M."/>
            <person name="Hauser L."/>
            <person name="Kyrpides N."/>
            <person name="Kim E."/>
            <person name="Daly M.J."/>
            <person name="Fredrickson J.K."/>
            <person name="Makarova K.S."/>
            <person name="Gaidamakova E.K."/>
            <person name="Zhai M."/>
            <person name="Richardson P."/>
        </authorList>
    </citation>
    <scope>NUCLEOTIDE SEQUENCE</scope>
    <source>
        <strain evidence="2">DSM 11300</strain>
    </source>
</reference>
<keyword evidence="3" id="KW-1185">Reference proteome</keyword>
<accession>Q1IYM2</accession>
<dbReference type="Proteomes" id="UP000002431">
    <property type="component" value="Chromosome"/>
</dbReference>
<dbReference type="RefSeq" id="WP_011530499.1">
    <property type="nucleotide sequence ID" value="NC_008025.1"/>
</dbReference>
<organism evidence="2 3">
    <name type="scientific">Deinococcus geothermalis (strain DSM 11300 / CIP 105573 / AG-3a)</name>
    <dbReference type="NCBI Taxonomy" id="319795"/>
    <lineage>
        <taxon>Bacteria</taxon>
        <taxon>Thermotogati</taxon>
        <taxon>Deinococcota</taxon>
        <taxon>Deinococci</taxon>
        <taxon>Deinococcales</taxon>
        <taxon>Deinococcaceae</taxon>
        <taxon>Deinococcus</taxon>
    </lineage>
</organism>
<protein>
    <submittedName>
        <fullName evidence="2">Uncharacterized protein</fullName>
    </submittedName>
</protein>
<evidence type="ECO:0000313" key="3">
    <source>
        <dbReference type="Proteomes" id="UP000002431"/>
    </source>
</evidence>
<dbReference type="AlphaFoldDB" id="Q1IYM2"/>
<dbReference type="KEGG" id="dge:Dgeo_1367"/>
<feature type="transmembrane region" description="Helical" evidence="1">
    <location>
        <begin position="93"/>
        <end position="111"/>
    </location>
</feature>
<sequence length="143" mass="15804">MTTTPDVIGKVSYDGRGGFIFTDTGDIVKFTNHQYECILRKSAVNAIEYRIVRNYGYLIYALIVGVLFAGRFITAPEAFTRQLSGYWGSNTQLFLLGLGASGLLSLAAYFYPNAKLIIHAGSFKCVIDGPDEKLIRIASRLHV</sequence>
<keyword evidence="1" id="KW-1133">Transmembrane helix</keyword>
<keyword evidence="1" id="KW-0812">Transmembrane</keyword>
<keyword evidence="1" id="KW-0472">Membrane</keyword>
<evidence type="ECO:0000256" key="1">
    <source>
        <dbReference type="SAM" id="Phobius"/>
    </source>
</evidence>